<feature type="coiled-coil region" evidence="1">
    <location>
        <begin position="125"/>
        <end position="155"/>
    </location>
</feature>
<evidence type="ECO:0000256" key="2">
    <source>
        <dbReference type="SAM" id="MobiDB-lite"/>
    </source>
</evidence>
<feature type="non-terminal residue" evidence="3">
    <location>
        <position position="587"/>
    </location>
</feature>
<dbReference type="EMBL" id="NCSJ02000397">
    <property type="protein sequence ID" value="RFU24830.1"/>
    <property type="molecule type" value="Genomic_DNA"/>
</dbReference>
<dbReference type="OMA" id="QSVPDWF"/>
<proteinExistence type="predicted"/>
<feature type="non-terminal residue" evidence="3">
    <location>
        <position position="1"/>
    </location>
</feature>
<protein>
    <submittedName>
        <fullName evidence="3">Uncharacterized protein</fullName>
    </submittedName>
</protein>
<evidence type="ECO:0000256" key="1">
    <source>
        <dbReference type="SAM" id="Coils"/>
    </source>
</evidence>
<comment type="caution">
    <text evidence="3">The sequence shown here is derived from an EMBL/GenBank/DDBJ whole genome shotgun (WGS) entry which is preliminary data.</text>
</comment>
<keyword evidence="1" id="KW-0175">Coiled coil</keyword>
<evidence type="ECO:0000313" key="3">
    <source>
        <dbReference type="EMBL" id="RFU24830.1"/>
    </source>
</evidence>
<dbReference type="Proteomes" id="UP000258309">
    <property type="component" value="Unassembled WGS sequence"/>
</dbReference>
<gene>
    <name evidence="3" type="ORF">B7463_g11509</name>
</gene>
<feature type="region of interest" description="Disordered" evidence="2">
    <location>
        <begin position="160"/>
        <end position="189"/>
    </location>
</feature>
<organism evidence="3 4">
    <name type="scientific">Scytalidium lignicola</name>
    <name type="common">Hyphomycete</name>
    <dbReference type="NCBI Taxonomy" id="5539"/>
    <lineage>
        <taxon>Eukaryota</taxon>
        <taxon>Fungi</taxon>
        <taxon>Dikarya</taxon>
        <taxon>Ascomycota</taxon>
        <taxon>Pezizomycotina</taxon>
        <taxon>Leotiomycetes</taxon>
        <taxon>Leotiomycetes incertae sedis</taxon>
        <taxon>Scytalidium</taxon>
    </lineage>
</organism>
<accession>A0A3E2GUR7</accession>
<dbReference type="OrthoDB" id="202825at2759"/>
<sequence length="587" mass="66118">MAVSVSRLPDTQGTMQQLVNVSEPIASGMSRVHAASNGQEAPTISNYFSQSQVALALVIGKSRPAGLSMKGIYCLLFFKPIDLTYVLISAGYLQQLKNRVQVRQGLSPGKNQRFIDTAEFWKDQFVRLHEEKKACDETIRQIEEERNNLVQNQQNQSIINGQSQEKQPPDLFASSGHRGVTTPSSSPITDQPLAILPVKRRATSQDVLDWLQDRQNQLPVPVESVGKYELNINRKILNLIRQRVELDQLCQQEIHSTYLENVEQKCNAVLTFMNDIINKSISPQSLHIQTIHDRQTEVLFQLLFCHLDLTYQSCFRSLTCLCQTIPGRAKRHTIVYGLVKFFGDALAQLTLFCTSQAELDLNIEQRRDPKRARIEKSSKGENIIIKGLSNCLVSILLNLEWKQGQISHTDVLEGILFFILRRTGAIISEIAFREQVASSDLPGNIAKMDGSEKRTQQHAARFECRYMWQIIQAALGRSDTTRKELIMKVLAGSTTSATRRAVATPLEGLVGGLLEKEKRRLQSTLVQSIIGGGPTLAFQDVLKLRPKPETEDVEPPNECDDLEKNGSNWFIDSIWALVGWDMMMSED</sequence>
<name>A0A3E2GUR7_SCYLI</name>
<reference evidence="3 4" key="1">
    <citation type="submission" date="2018-05" db="EMBL/GenBank/DDBJ databases">
        <title>Draft genome sequence of Scytalidium lignicola DSM 105466, a ubiquitous saprotrophic fungus.</title>
        <authorList>
            <person name="Buettner E."/>
            <person name="Gebauer A.M."/>
            <person name="Hofrichter M."/>
            <person name="Liers C."/>
            <person name="Kellner H."/>
        </authorList>
    </citation>
    <scope>NUCLEOTIDE SEQUENCE [LARGE SCALE GENOMIC DNA]</scope>
    <source>
        <strain evidence="3 4">DSM 105466</strain>
    </source>
</reference>
<dbReference type="AlphaFoldDB" id="A0A3E2GUR7"/>
<evidence type="ECO:0000313" key="4">
    <source>
        <dbReference type="Proteomes" id="UP000258309"/>
    </source>
</evidence>
<keyword evidence="4" id="KW-1185">Reference proteome</keyword>